<evidence type="ECO:0000256" key="1">
    <source>
        <dbReference type="ARBA" id="ARBA00007039"/>
    </source>
</evidence>
<organism evidence="3 4">
    <name type="scientific">Populus euphratica</name>
    <name type="common">Euphrates poplar</name>
    <dbReference type="NCBI Taxonomy" id="75702"/>
    <lineage>
        <taxon>Eukaryota</taxon>
        <taxon>Viridiplantae</taxon>
        <taxon>Streptophyta</taxon>
        <taxon>Embryophyta</taxon>
        <taxon>Tracheophyta</taxon>
        <taxon>Spermatophyta</taxon>
        <taxon>Magnoliopsida</taxon>
        <taxon>eudicotyledons</taxon>
        <taxon>Gunneridae</taxon>
        <taxon>Pentapetalae</taxon>
        <taxon>rosids</taxon>
        <taxon>fabids</taxon>
        <taxon>Malpighiales</taxon>
        <taxon>Salicaceae</taxon>
        <taxon>Saliceae</taxon>
        <taxon>Populus</taxon>
    </lineage>
</organism>
<dbReference type="GeneID" id="105134223"/>
<comment type="similarity">
    <text evidence="1 2">Belongs to the peptidase S14 family.</text>
</comment>
<name>A0AAJ6UWE6_POPEU</name>
<dbReference type="InterPro" id="IPR001907">
    <property type="entry name" value="ClpP"/>
</dbReference>
<sequence length="96" mass="10442">MMQLKNEKRTVAVGAAGGQACLLLAAGTKGKRHMMPHAKAMIQQPRVPSSGLMPASDVLIRAKEAVIKKDVLTELLAKHALSLFTPGCFVRLKWMF</sequence>
<evidence type="ECO:0000313" key="3">
    <source>
        <dbReference type="Proteomes" id="UP000694918"/>
    </source>
</evidence>
<dbReference type="GO" id="GO:0009532">
    <property type="term" value="C:plastid stroma"/>
    <property type="evidence" value="ECO:0007669"/>
    <property type="project" value="UniProtKB-ARBA"/>
</dbReference>
<gene>
    <name evidence="4" type="primary">LOC105134223</name>
</gene>
<dbReference type="RefSeq" id="XP_011036865.1">
    <property type="nucleotide sequence ID" value="XM_011038563.1"/>
</dbReference>
<reference evidence="4" key="1">
    <citation type="submission" date="2025-08" db="UniProtKB">
        <authorList>
            <consortium name="RefSeq"/>
        </authorList>
    </citation>
    <scope>IDENTIFICATION</scope>
</reference>
<dbReference type="GO" id="GO:0006515">
    <property type="term" value="P:protein quality control for misfolded or incompletely synthesized proteins"/>
    <property type="evidence" value="ECO:0007669"/>
    <property type="project" value="TreeGrafter"/>
</dbReference>
<dbReference type="GO" id="GO:0004176">
    <property type="term" value="F:ATP-dependent peptidase activity"/>
    <property type="evidence" value="ECO:0007669"/>
    <property type="project" value="InterPro"/>
</dbReference>
<keyword evidence="4" id="KW-0645">Protease</keyword>
<evidence type="ECO:0000256" key="2">
    <source>
        <dbReference type="RuleBase" id="RU003567"/>
    </source>
</evidence>
<dbReference type="SUPFAM" id="SSF52096">
    <property type="entry name" value="ClpP/crotonase"/>
    <property type="match status" value="1"/>
</dbReference>
<proteinExistence type="inferred from homology"/>
<dbReference type="InterPro" id="IPR029045">
    <property type="entry name" value="ClpP/crotonase-like_dom_sf"/>
</dbReference>
<dbReference type="KEGG" id="peu:105134223"/>
<dbReference type="PANTHER" id="PTHR10381">
    <property type="entry name" value="ATP-DEPENDENT CLP PROTEASE PROTEOLYTIC SUBUNIT"/>
    <property type="match status" value="1"/>
</dbReference>
<keyword evidence="4" id="KW-0378">Hydrolase</keyword>
<dbReference type="Pfam" id="PF00574">
    <property type="entry name" value="CLP_protease"/>
    <property type="match status" value="1"/>
</dbReference>
<keyword evidence="3" id="KW-1185">Reference proteome</keyword>
<dbReference type="PANTHER" id="PTHR10381:SF6">
    <property type="entry name" value="ATP-DEPENDENT CLP PROTEASE PROTEOLYTIC SUBUNIT-RELATED PROTEIN 3, CHLOROPLASTIC"/>
    <property type="match status" value="1"/>
</dbReference>
<protein>
    <recommendedName>
        <fullName evidence="2">ATP-dependent Clp protease proteolytic subunit</fullName>
    </recommendedName>
</protein>
<dbReference type="Proteomes" id="UP000694918">
    <property type="component" value="Unplaced"/>
</dbReference>
<dbReference type="PROSITE" id="PS51257">
    <property type="entry name" value="PROKAR_LIPOPROTEIN"/>
    <property type="match status" value="1"/>
</dbReference>
<accession>A0AAJ6UWE6</accession>
<dbReference type="InterPro" id="IPR023562">
    <property type="entry name" value="ClpP/TepA"/>
</dbReference>
<evidence type="ECO:0000313" key="4">
    <source>
        <dbReference type="RefSeq" id="XP_011036865.1"/>
    </source>
</evidence>
<dbReference type="GO" id="GO:0009368">
    <property type="term" value="C:endopeptidase Clp complex"/>
    <property type="evidence" value="ECO:0007669"/>
    <property type="project" value="TreeGrafter"/>
</dbReference>
<dbReference type="PRINTS" id="PR00127">
    <property type="entry name" value="CLPPROTEASEP"/>
</dbReference>
<dbReference type="GO" id="GO:0051117">
    <property type="term" value="F:ATPase binding"/>
    <property type="evidence" value="ECO:0007669"/>
    <property type="project" value="TreeGrafter"/>
</dbReference>
<dbReference type="Gene3D" id="3.90.226.10">
    <property type="entry name" value="2-enoyl-CoA Hydratase, Chain A, domain 1"/>
    <property type="match status" value="1"/>
</dbReference>
<dbReference type="AlphaFoldDB" id="A0AAJ6UWE6"/>
<dbReference type="GO" id="GO:0004252">
    <property type="term" value="F:serine-type endopeptidase activity"/>
    <property type="evidence" value="ECO:0007669"/>
    <property type="project" value="InterPro"/>
</dbReference>